<dbReference type="EMBL" id="JH597761">
    <property type="protein sequence ID" value="EHP70673.1"/>
    <property type="molecule type" value="Genomic_DNA"/>
</dbReference>
<sequence length="174" mass="20479">MNTLQVLKEQYGFTEEELEYAINRARGIIMGFAMEYRARMVLESMNFVNIRSVDLPTHDLEAERDGNKYFVEVKASKRSPTKEYSAYKLAMIARLNGTHLTLLMTPRPSLLLTEEILSEPKRILLNFFKLALNNKLEDLRRFMEDEKNKKIVMFYDKVVQAYLHDTPLRTESLY</sequence>
<evidence type="ECO:0000313" key="2">
    <source>
        <dbReference type="Proteomes" id="UP000003980"/>
    </source>
</evidence>
<dbReference type="InterPro" id="IPR011335">
    <property type="entry name" value="Restrct_endonuc-II-like"/>
</dbReference>
<dbReference type="OrthoDB" id="40903at2157"/>
<reference evidence="1 2" key="1">
    <citation type="submission" date="2012-01" db="EMBL/GenBank/DDBJ databases">
        <title>Improved High-Quality Draft sequence of Metallosphaera yellowstonensis MK1.</title>
        <authorList>
            <consortium name="US DOE Joint Genome Institute"/>
            <person name="Lucas S."/>
            <person name="Han J."/>
            <person name="Cheng J.-F."/>
            <person name="Goodwin L."/>
            <person name="Pitluck S."/>
            <person name="Peters L."/>
            <person name="Teshima H."/>
            <person name="Detter J.C."/>
            <person name="Han C."/>
            <person name="Tapia R."/>
            <person name="Land M."/>
            <person name="Hauser L."/>
            <person name="Kyrpides N."/>
            <person name="Kozubal M."/>
            <person name="Macur R.E."/>
            <person name="Jay Z."/>
            <person name="Inskeep W."/>
            <person name="Woyke T."/>
        </authorList>
    </citation>
    <scope>NUCLEOTIDE SEQUENCE [LARGE SCALE GENOMIC DNA]</scope>
    <source>
        <strain evidence="1 2">MK1</strain>
    </source>
</reference>
<dbReference type="eggNOG" id="arCOG05954">
    <property type="taxonomic scope" value="Archaea"/>
</dbReference>
<dbReference type="RefSeq" id="WP_009071461.1">
    <property type="nucleotide sequence ID" value="NZ_JH597761.1"/>
</dbReference>
<keyword evidence="2" id="KW-1185">Reference proteome</keyword>
<protein>
    <submittedName>
        <fullName evidence="1">Uncharacterized protein</fullName>
    </submittedName>
</protein>
<evidence type="ECO:0000313" key="1">
    <source>
        <dbReference type="EMBL" id="EHP70673.1"/>
    </source>
</evidence>
<name>H2C352_9CREN</name>
<dbReference type="Proteomes" id="UP000003980">
    <property type="component" value="Unassembled WGS sequence"/>
</dbReference>
<gene>
    <name evidence="1" type="ORF">MetMK1DRAFT_00011760</name>
</gene>
<dbReference type="STRING" id="671065.MetMK1DRAFT_00011760"/>
<accession>H2C352</accession>
<dbReference type="SUPFAM" id="SSF52980">
    <property type="entry name" value="Restriction endonuclease-like"/>
    <property type="match status" value="1"/>
</dbReference>
<dbReference type="HOGENOM" id="CLU_1507449_0_0_2"/>
<organism evidence="1 2">
    <name type="scientific">Metallosphaera yellowstonensis MK1</name>
    <dbReference type="NCBI Taxonomy" id="671065"/>
    <lineage>
        <taxon>Archaea</taxon>
        <taxon>Thermoproteota</taxon>
        <taxon>Thermoprotei</taxon>
        <taxon>Sulfolobales</taxon>
        <taxon>Sulfolobaceae</taxon>
        <taxon>Metallosphaera</taxon>
    </lineage>
</organism>
<dbReference type="AlphaFoldDB" id="H2C352"/>
<proteinExistence type="predicted"/>